<feature type="region of interest" description="Disordered" evidence="1">
    <location>
        <begin position="294"/>
        <end position="354"/>
    </location>
</feature>
<feature type="region of interest" description="Disordered" evidence="1">
    <location>
        <begin position="1222"/>
        <end position="1250"/>
    </location>
</feature>
<feature type="region of interest" description="Disordered" evidence="1">
    <location>
        <begin position="1"/>
        <end position="27"/>
    </location>
</feature>
<feature type="region of interest" description="Disordered" evidence="1">
    <location>
        <begin position="601"/>
        <end position="645"/>
    </location>
</feature>
<feature type="compositionally biased region" description="Basic and acidic residues" evidence="1">
    <location>
        <begin position="903"/>
        <end position="912"/>
    </location>
</feature>
<sequence length="1277" mass="130994">MNVRQPPPFSKRMPLLSPRNLPTSRDSLGIRLGNVMLSNYMSRNATQRGLLHTPSRNGASSSCMASCNSSPEDVPLTVNHTRPARRRRIIESDDEGEPTPSRADPQTLSPLTGSSPRRQLALRSPKAPNPEQRALQNLTNLPGTPSAGCATSTTARLGAAHAAGAAIHEGPGKRGILELSALLRTGSGSSDAGVVVVSDSGVPAVASSCTTGLAAHPVPTSVSAPATSARVQPQALWPGPSSATESGPAVVDAGRPRMAAAVAVATTADAGDSDGSDDAEVSLVFTRSIRAPRTLRQRVDSEDGGGDAGSSEDADLPGGAGPDHQDGLGAAAGQVHSGGAVSSPAPPCLFGTPDVQRVAHPASSQTCQSRSSSFHSACSDEEESSCRDGGGVAGGSGGLSCPEATQASQQPQPQQGPSAASPPLGRAADPTCIIAPDVSSLMGDLAGAGLGQLAKVPRRRQGRRAGRDAAGEAAAAALSDAGPIADAAPGPSLGAVHGRDGGDAARAAGASHTEGLMYDLYGELQLLSQLGGLSLAAAGAPEGDSDDSDSGRDEAHGNVPPAGPSSAASPPVLSPPLLQLHQPPPTIRTAAVEVLDLTLMTSSSSSSSSRDGAASSSARTSTASGGGDPADHPGPGGRSSPGGLLDVYRQAQTGVLRAAGPPPDACGMPSAGKRDVDAAAGSCGGVGGDYLDDSDSELELQLGPRCKRPPTTARRRAVVLDSSTEGGSPQPPPPPQQQQQQQEARGLHERAGGLRLGGRAGAGTFRNDNDSDSSDGAAVVGAAEALAALTLTGAGRQQSPSKTSAPGGWRGGPRTPGPPTCDPYDLADDDGDDEDGDDVRDCALETPLPSFLSQLGSRGPHGGGLSVRGFGGNSATPSLLQLPLSLRTPGPGLGDATPTTAAGRKDQRRRDGVAPNGTQEAPSHQQQPQQLLTPAGGEAGTGGTKSRPKARAPRTRAAAEHRAFLAGRARVAQELYDKWNRDVFEGRLPSDLPLVWNSRLTSTAGQVVAQRELPGSTRRVPAKLELSPRLIDSPDKLRNTLSHEMCHVAAWHISHEYDRPHGPAWESWARCFMRYDPSLVIRRTHDYITQYAHRWRCTRQGCGKEYGRQRQTIRVGVHVCAVCHSQLEYLGHFDKNGNLKQQRGATPAAVGAAGGALGNDGRAEGTAAKPLNEFAQFCKENFKSVRTTMPARTPASAVFKHMGLLFQKQKAILAATAAAGAQGGAGSGGRRRGGAGSGSPSSGLRGSVERQARERELQLGGEELLPRLMDLSLAEAM</sequence>
<feature type="domain" description="SprT-like" evidence="2">
    <location>
        <begin position="969"/>
        <end position="1130"/>
    </location>
</feature>
<dbReference type="EMBL" id="BRXU01000057">
    <property type="protein sequence ID" value="GLC62054.1"/>
    <property type="molecule type" value="Genomic_DNA"/>
</dbReference>
<feature type="region of interest" description="Disordered" evidence="1">
    <location>
        <begin position="720"/>
        <end position="776"/>
    </location>
</feature>
<dbReference type="AlphaFoldDB" id="A0A9W6FA71"/>
<dbReference type="PANTHER" id="PTHR23099">
    <property type="entry name" value="TRANSCRIPTIONAL REGULATOR"/>
    <property type="match status" value="1"/>
</dbReference>
<evidence type="ECO:0000256" key="1">
    <source>
        <dbReference type="SAM" id="MobiDB-lite"/>
    </source>
</evidence>
<gene>
    <name evidence="3" type="primary">PLEST011812</name>
    <name evidence="3" type="ORF">PLESTB_001835700</name>
</gene>
<dbReference type="PANTHER" id="PTHR23099:SF0">
    <property type="entry name" value="GERM CELL NUCLEAR ACIDIC PROTEIN"/>
    <property type="match status" value="1"/>
</dbReference>
<protein>
    <recommendedName>
        <fullName evidence="2">SprT-like domain-containing protein</fullName>
    </recommendedName>
</protein>
<feature type="compositionally biased region" description="Gly residues" evidence="1">
    <location>
        <begin position="624"/>
        <end position="640"/>
    </location>
</feature>
<dbReference type="Pfam" id="PF10263">
    <property type="entry name" value="SprT-like"/>
    <property type="match status" value="1"/>
</dbReference>
<feature type="region of interest" description="Disordered" evidence="1">
    <location>
        <begin position="791"/>
        <end position="870"/>
    </location>
</feature>
<dbReference type="GO" id="GO:0006950">
    <property type="term" value="P:response to stress"/>
    <property type="evidence" value="ECO:0007669"/>
    <property type="project" value="UniProtKB-ARBA"/>
</dbReference>
<feature type="compositionally biased region" description="Gly residues" evidence="1">
    <location>
        <begin position="859"/>
        <end position="870"/>
    </location>
</feature>
<reference evidence="3 4" key="1">
    <citation type="journal article" date="2023" name="Commun. Biol.">
        <title>Reorganization of the ancestral sex-determining regions during the evolution of trioecy in Pleodorina starrii.</title>
        <authorList>
            <person name="Takahashi K."/>
            <person name="Suzuki S."/>
            <person name="Kawai-Toyooka H."/>
            <person name="Yamamoto K."/>
            <person name="Hamaji T."/>
            <person name="Ootsuki R."/>
            <person name="Yamaguchi H."/>
            <person name="Kawachi M."/>
            <person name="Higashiyama T."/>
            <person name="Nozaki H."/>
        </authorList>
    </citation>
    <scope>NUCLEOTIDE SEQUENCE [LARGE SCALE GENOMIC DNA]</scope>
    <source>
        <strain evidence="3 4">NIES-4479</strain>
    </source>
</reference>
<feature type="compositionally biased region" description="Polar residues" evidence="1">
    <location>
        <begin position="104"/>
        <end position="117"/>
    </location>
</feature>
<feature type="region of interest" description="Disordered" evidence="1">
    <location>
        <begin position="380"/>
        <end position="430"/>
    </location>
</feature>
<name>A0A9W6FA71_9CHLO</name>
<dbReference type="SMART" id="SM00731">
    <property type="entry name" value="SprT"/>
    <property type="match status" value="1"/>
</dbReference>
<feature type="compositionally biased region" description="Low complexity" evidence="1">
    <location>
        <begin position="602"/>
        <end position="623"/>
    </location>
</feature>
<feature type="region of interest" description="Disordered" evidence="1">
    <location>
        <begin position="538"/>
        <end position="583"/>
    </location>
</feature>
<keyword evidence="4" id="KW-1185">Reference proteome</keyword>
<organism evidence="3 4">
    <name type="scientific">Pleodorina starrii</name>
    <dbReference type="NCBI Taxonomy" id="330485"/>
    <lineage>
        <taxon>Eukaryota</taxon>
        <taxon>Viridiplantae</taxon>
        <taxon>Chlorophyta</taxon>
        <taxon>core chlorophytes</taxon>
        <taxon>Chlorophyceae</taxon>
        <taxon>CS clade</taxon>
        <taxon>Chlamydomonadales</taxon>
        <taxon>Volvocaceae</taxon>
        <taxon>Pleodorina</taxon>
    </lineage>
</organism>
<feature type="region of interest" description="Disordered" evidence="1">
    <location>
        <begin position="50"/>
        <end position="131"/>
    </location>
</feature>
<feature type="compositionally biased region" description="Acidic residues" evidence="1">
    <location>
        <begin position="825"/>
        <end position="838"/>
    </location>
</feature>
<dbReference type="GO" id="GO:0005634">
    <property type="term" value="C:nucleus"/>
    <property type="evidence" value="ECO:0007669"/>
    <property type="project" value="TreeGrafter"/>
</dbReference>
<evidence type="ECO:0000259" key="2">
    <source>
        <dbReference type="SMART" id="SM00731"/>
    </source>
</evidence>
<feature type="compositionally biased region" description="Gly residues" evidence="1">
    <location>
        <begin position="388"/>
        <end position="398"/>
    </location>
</feature>
<dbReference type="InterPro" id="IPR006640">
    <property type="entry name" value="SprT-like_domain"/>
</dbReference>
<feature type="compositionally biased region" description="Low complexity" evidence="1">
    <location>
        <begin position="564"/>
        <end position="581"/>
    </location>
</feature>
<feature type="region of interest" description="Disordered" evidence="1">
    <location>
        <begin position="882"/>
        <end position="955"/>
    </location>
</feature>
<feature type="compositionally biased region" description="Acidic residues" evidence="1">
    <location>
        <begin position="302"/>
        <end position="315"/>
    </location>
</feature>
<feature type="compositionally biased region" description="Low complexity" evidence="1">
    <location>
        <begin position="406"/>
        <end position="423"/>
    </location>
</feature>
<comment type="caution">
    <text evidence="3">The sequence shown here is derived from an EMBL/GenBank/DDBJ whole genome shotgun (WGS) entry which is preliminary data.</text>
</comment>
<dbReference type="OrthoDB" id="20772at2759"/>
<accession>A0A9W6FA71</accession>
<evidence type="ECO:0000313" key="4">
    <source>
        <dbReference type="Proteomes" id="UP001165080"/>
    </source>
</evidence>
<evidence type="ECO:0000313" key="3">
    <source>
        <dbReference type="EMBL" id="GLC62054.1"/>
    </source>
</evidence>
<feature type="compositionally biased region" description="Low complexity" evidence="1">
    <location>
        <begin position="59"/>
        <end position="70"/>
    </location>
</feature>
<proteinExistence type="predicted"/>
<dbReference type="Proteomes" id="UP001165080">
    <property type="component" value="Unassembled WGS sequence"/>
</dbReference>